<keyword evidence="1" id="KW-0805">Transcription regulation</keyword>
<keyword evidence="5" id="KW-0614">Plasmid</keyword>
<evidence type="ECO:0000259" key="4">
    <source>
        <dbReference type="PROSITE" id="PS01124"/>
    </source>
</evidence>
<dbReference type="EMBL" id="CP104759">
    <property type="protein sequence ID" value="WBG93138.1"/>
    <property type="molecule type" value="Genomic_DNA"/>
</dbReference>
<geneLocation type="plasmid" evidence="5 6">
    <name>pGABEKP28_1</name>
</geneLocation>
<dbReference type="PANTHER" id="PTHR46796:SF7">
    <property type="entry name" value="ARAC FAMILY TRANSCRIPTIONAL REGULATOR"/>
    <property type="match status" value="1"/>
</dbReference>
<dbReference type="PROSITE" id="PS01124">
    <property type="entry name" value="HTH_ARAC_FAMILY_2"/>
    <property type="match status" value="1"/>
</dbReference>
<keyword evidence="2" id="KW-0238">DNA-binding</keyword>
<dbReference type="PANTHER" id="PTHR46796">
    <property type="entry name" value="HTH-TYPE TRANSCRIPTIONAL ACTIVATOR RHAS-RELATED"/>
    <property type="match status" value="1"/>
</dbReference>
<dbReference type="PROSITE" id="PS00041">
    <property type="entry name" value="HTH_ARAC_FAMILY_1"/>
    <property type="match status" value="1"/>
</dbReference>
<dbReference type="GO" id="GO:0043565">
    <property type="term" value="F:sequence-specific DNA binding"/>
    <property type="evidence" value="ECO:0007669"/>
    <property type="project" value="InterPro"/>
</dbReference>
<evidence type="ECO:0000313" key="6">
    <source>
        <dbReference type="Proteomes" id="UP001211544"/>
    </source>
</evidence>
<keyword evidence="6" id="KW-1185">Reference proteome</keyword>
<sequence length="322" mass="34847">MPTTSPFALSSELISELLSGLRLYGVRYQRIQTGNTFGLNFAGRPGHAYLHYVAVGEVVLHTANGGTLPLSAGEAVFLPHGEEHQLLSTTATDVLDIDNIETAPLDEKVSGIDTCPSTQETPGAVLFFGCMKIDLGSMQRLADVMPEIMRADANGTRWPGLMHTLDAMKREICSGRVGYAGILARLADVVGAMFIRGWVEEGCGNSPGLAAALRDPRLAQAILAIHREPGRDWSVAELAAKSHISRSAFAERFQTTIGIPPLRYATEVKMHLAVRWLTSEKITIDIASQRLGYASQAAFSRAFKRVTGKSPGAIRMLDRPFG</sequence>
<dbReference type="InterPro" id="IPR011051">
    <property type="entry name" value="RmlC_Cupin_sf"/>
</dbReference>
<evidence type="ECO:0000256" key="3">
    <source>
        <dbReference type="ARBA" id="ARBA00023163"/>
    </source>
</evidence>
<proteinExistence type="predicted"/>
<dbReference type="InterPro" id="IPR018062">
    <property type="entry name" value="HTH_AraC-typ_CS"/>
</dbReference>
<accession>A0AAJ5QMQ2</accession>
<dbReference type="SMART" id="SM00342">
    <property type="entry name" value="HTH_ARAC"/>
    <property type="match status" value="1"/>
</dbReference>
<feature type="domain" description="HTH araC/xylS-type" evidence="4">
    <location>
        <begin position="219"/>
        <end position="317"/>
    </location>
</feature>
<dbReference type="SUPFAM" id="SSF46689">
    <property type="entry name" value="Homeodomain-like"/>
    <property type="match status" value="2"/>
</dbReference>
<keyword evidence="3" id="KW-0804">Transcription</keyword>
<gene>
    <name evidence="5" type="ORF">N5580_18825</name>
</gene>
<name>A0AAJ5QMQ2_9GAMM</name>
<dbReference type="SUPFAM" id="SSF51182">
    <property type="entry name" value="RmlC-like cupins"/>
    <property type="match status" value="1"/>
</dbReference>
<protein>
    <submittedName>
        <fullName evidence="5">AraC family transcriptional regulator</fullName>
    </submittedName>
</protein>
<dbReference type="Pfam" id="PF12833">
    <property type="entry name" value="HTH_18"/>
    <property type="match status" value="1"/>
</dbReference>
<dbReference type="AlphaFoldDB" id="A0AAJ5QMQ2"/>
<dbReference type="Proteomes" id="UP001211544">
    <property type="component" value="Plasmid pGABEKP28_1"/>
</dbReference>
<evidence type="ECO:0000256" key="2">
    <source>
        <dbReference type="ARBA" id="ARBA00023125"/>
    </source>
</evidence>
<evidence type="ECO:0000256" key="1">
    <source>
        <dbReference type="ARBA" id="ARBA00023015"/>
    </source>
</evidence>
<organism evidence="5 6">
    <name type="scientific">Pantoea piersonii</name>
    <dbReference type="NCBI Taxonomy" id="2364647"/>
    <lineage>
        <taxon>Bacteria</taxon>
        <taxon>Pseudomonadati</taxon>
        <taxon>Pseudomonadota</taxon>
        <taxon>Gammaproteobacteria</taxon>
        <taxon>Enterobacterales</taxon>
        <taxon>Erwiniaceae</taxon>
        <taxon>Pantoea</taxon>
    </lineage>
</organism>
<dbReference type="InterPro" id="IPR009057">
    <property type="entry name" value="Homeodomain-like_sf"/>
</dbReference>
<dbReference type="InterPro" id="IPR032783">
    <property type="entry name" value="AraC_lig"/>
</dbReference>
<reference evidence="5 6" key="1">
    <citation type="journal article" date="2022" name="J Glob Antimicrob Resist">
        <title>First complete genome of a multidrug resistant strain of the novel human pathogen Kalamiella piersonii (GABEKP28) identified in human saliva.</title>
        <authorList>
            <person name="McDonagh F."/>
            <person name="Singh N.K."/>
            <person name="Venkateswaran K."/>
            <person name="Lonappan A.M."/>
            <person name="Hallahan B."/>
            <person name="Tuohy A."/>
            <person name="Burke L."/>
            <person name="Kovarova A."/>
            <person name="Miliotis G."/>
        </authorList>
    </citation>
    <scope>NUCLEOTIDE SEQUENCE [LARGE SCALE GENOMIC DNA]</scope>
    <source>
        <strain evidence="5 6">GABEKP28</strain>
    </source>
</reference>
<evidence type="ECO:0000313" key="5">
    <source>
        <dbReference type="EMBL" id="WBG93138.1"/>
    </source>
</evidence>
<dbReference type="InterPro" id="IPR018060">
    <property type="entry name" value="HTH_AraC"/>
</dbReference>
<dbReference type="RefSeq" id="WP_126689767.1">
    <property type="nucleotide sequence ID" value="NZ_CP104759.1"/>
</dbReference>
<dbReference type="KEGG" id="kpie:N5580_18825"/>
<dbReference type="GO" id="GO:0003700">
    <property type="term" value="F:DNA-binding transcription factor activity"/>
    <property type="evidence" value="ECO:0007669"/>
    <property type="project" value="InterPro"/>
</dbReference>
<dbReference type="Gene3D" id="1.10.10.60">
    <property type="entry name" value="Homeodomain-like"/>
    <property type="match status" value="1"/>
</dbReference>
<dbReference type="InterPro" id="IPR050204">
    <property type="entry name" value="AraC_XylS_family_regulators"/>
</dbReference>
<dbReference type="Pfam" id="PF12852">
    <property type="entry name" value="Cupin_6"/>
    <property type="match status" value="1"/>
</dbReference>